<dbReference type="Pfam" id="PF09754">
    <property type="entry name" value="PAC2"/>
    <property type="match status" value="1"/>
</dbReference>
<dbReference type="PANTHER" id="PTHR35610">
    <property type="entry name" value="3-ISOPROPYLMALATE DEHYDRATASE-RELATED"/>
    <property type="match status" value="1"/>
</dbReference>
<dbReference type="Gene3D" id="3.40.50.10900">
    <property type="entry name" value="PAC-like subunit"/>
    <property type="match status" value="1"/>
</dbReference>
<accession>X0SYQ8</accession>
<dbReference type="AlphaFoldDB" id="X0SYQ8"/>
<sequence length="129" mass="13876">MPFGPVGDKRPIFGYSTPKTNLTKYGVQPTVEGGVSGINAVMLEESMNKGISWVTLFVPTAQAQTIDYGGAAAAIEVLNKMFKLGVDTAPLKKSDDIRRQMMERAAKGGQKGFLDSLRRRLPDSGTPSV</sequence>
<dbReference type="SUPFAM" id="SSF159659">
    <property type="entry name" value="Cgl1923-like"/>
    <property type="match status" value="1"/>
</dbReference>
<evidence type="ECO:0000256" key="1">
    <source>
        <dbReference type="SAM" id="MobiDB-lite"/>
    </source>
</evidence>
<dbReference type="InterPro" id="IPR038389">
    <property type="entry name" value="PSMG2_sf"/>
</dbReference>
<feature type="region of interest" description="Disordered" evidence="1">
    <location>
        <begin position="102"/>
        <end position="129"/>
    </location>
</feature>
<dbReference type="InterPro" id="IPR019151">
    <property type="entry name" value="Proteasome_assmbl_chaperone_2"/>
</dbReference>
<dbReference type="EMBL" id="BARS01009892">
    <property type="protein sequence ID" value="GAF81047.1"/>
    <property type="molecule type" value="Genomic_DNA"/>
</dbReference>
<name>X0SYQ8_9ZZZZ</name>
<reference evidence="2" key="1">
    <citation type="journal article" date="2014" name="Front. Microbiol.">
        <title>High frequency of phylogenetically diverse reductive dehalogenase-homologous genes in deep subseafloor sedimentary metagenomes.</title>
        <authorList>
            <person name="Kawai M."/>
            <person name="Futagami T."/>
            <person name="Toyoda A."/>
            <person name="Takaki Y."/>
            <person name="Nishi S."/>
            <person name="Hori S."/>
            <person name="Arai W."/>
            <person name="Tsubouchi T."/>
            <person name="Morono Y."/>
            <person name="Uchiyama I."/>
            <person name="Ito T."/>
            <person name="Fujiyama A."/>
            <person name="Inagaki F."/>
            <person name="Takami H."/>
        </authorList>
    </citation>
    <scope>NUCLEOTIDE SEQUENCE</scope>
    <source>
        <strain evidence="2">Expedition CK06-06</strain>
    </source>
</reference>
<dbReference type="PANTHER" id="PTHR35610:SF3">
    <property type="entry name" value="PROTEASOME ASSEMBLY CHAPERONE FAMILY PROTEIN"/>
    <property type="match status" value="1"/>
</dbReference>
<comment type="caution">
    <text evidence="2">The sequence shown here is derived from an EMBL/GenBank/DDBJ whole genome shotgun (WGS) entry which is preliminary data.</text>
</comment>
<evidence type="ECO:0000313" key="2">
    <source>
        <dbReference type="EMBL" id="GAF81047.1"/>
    </source>
</evidence>
<organism evidence="2">
    <name type="scientific">marine sediment metagenome</name>
    <dbReference type="NCBI Taxonomy" id="412755"/>
    <lineage>
        <taxon>unclassified sequences</taxon>
        <taxon>metagenomes</taxon>
        <taxon>ecological metagenomes</taxon>
    </lineage>
</organism>
<proteinExistence type="predicted"/>
<protein>
    <submittedName>
        <fullName evidence="2">Uncharacterized protein</fullName>
    </submittedName>
</protein>
<gene>
    <name evidence="2" type="ORF">S01H1_18495</name>
</gene>